<dbReference type="InterPro" id="IPR050188">
    <property type="entry name" value="RluA_PseudoU_synthase"/>
</dbReference>
<sequence>MFKIISEQPDFIVVDKNIGVNFHDEGDLGAGLFSQVKAYLQQQHSHNELYPVHRLDKMTSGLVMFAKNQHSAQRFGELFAKHDIEKYYLAISDKKPTKKQGLIKGDMAKSRRGMFKLMRTMENPAITQFFSYSVANKQRLYLLKPHSGKTHQLRVALSSISAPIIGDPLYNSNSVADRGYLHAYCLKFTYANTPYTFLAKPSTGELFLADSTTQALALLNEPWLLNWPKL</sequence>
<comment type="caution">
    <text evidence="3">The sequence shown here is derived from an EMBL/GenBank/DDBJ whole genome shotgun (WGS) entry which is preliminary data.</text>
</comment>
<proteinExistence type="inferred from homology"/>
<feature type="domain" description="Pseudouridine synthase RsuA/RluA-like" evidence="2">
    <location>
        <begin position="10"/>
        <end position="158"/>
    </location>
</feature>
<dbReference type="PANTHER" id="PTHR21600">
    <property type="entry name" value="MITOCHONDRIAL RNA PSEUDOURIDINE SYNTHASE"/>
    <property type="match status" value="1"/>
</dbReference>
<dbReference type="Proteomes" id="UP001500021">
    <property type="component" value="Unassembled WGS sequence"/>
</dbReference>
<dbReference type="EMBL" id="BAAAFA010000009">
    <property type="protein sequence ID" value="GAA0820743.1"/>
    <property type="molecule type" value="Genomic_DNA"/>
</dbReference>
<dbReference type="InterPro" id="IPR006224">
    <property type="entry name" value="PsdUridine_synth_RluA-like_CS"/>
</dbReference>
<dbReference type="RefSeq" id="WP_343818051.1">
    <property type="nucleotide sequence ID" value="NZ_BAAAFA010000009.1"/>
</dbReference>
<dbReference type="Pfam" id="PF00849">
    <property type="entry name" value="PseudoU_synth_2"/>
    <property type="match status" value="1"/>
</dbReference>
<evidence type="ECO:0000259" key="2">
    <source>
        <dbReference type="Pfam" id="PF00849"/>
    </source>
</evidence>
<evidence type="ECO:0000313" key="4">
    <source>
        <dbReference type="Proteomes" id="UP001500021"/>
    </source>
</evidence>
<accession>A0ABP3WIQ9</accession>
<dbReference type="CDD" id="cd02869">
    <property type="entry name" value="PseudoU_synth_RluA_like"/>
    <property type="match status" value="1"/>
</dbReference>
<name>A0ABP3WIQ9_9GAMM</name>
<dbReference type="InterPro" id="IPR006508">
    <property type="entry name" value="PsdUridine_synth_RluA-like"/>
</dbReference>
<gene>
    <name evidence="3" type="ORF">GCM10009111_26680</name>
</gene>
<dbReference type="InterPro" id="IPR020103">
    <property type="entry name" value="PsdUridine_synth_cat_dom_sf"/>
</dbReference>
<dbReference type="NCBIfam" id="TIGR01621">
    <property type="entry name" value="RluA-like"/>
    <property type="match status" value="1"/>
</dbReference>
<dbReference type="SUPFAM" id="SSF55120">
    <property type="entry name" value="Pseudouridine synthase"/>
    <property type="match status" value="1"/>
</dbReference>
<comment type="similarity">
    <text evidence="1">Belongs to the pseudouridine synthase RluA family.</text>
</comment>
<organism evidence="3 4">
    <name type="scientific">Colwellia asteriadis</name>
    <dbReference type="NCBI Taxonomy" id="517723"/>
    <lineage>
        <taxon>Bacteria</taxon>
        <taxon>Pseudomonadati</taxon>
        <taxon>Pseudomonadota</taxon>
        <taxon>Gammaproteobacteria</taxon>
        <taxon>Alteromonadales</taxon>
        <taxon>Colwelliaceae</taxon>
        <taxon>Colwellia</taxon>
    </lineage>
</organism>
<dbReference type="InterPro" id="IPR006145">
    <property type="entry name" value="PsdUridine_synth_RsuA/RluA"/>
</dbReference>
<reference evidence="4" key="1">
    <citation type="journal article" date="2019" name="Int. J. Syst. Evol. Microbiol.">
        <title>The Global Catalogue of Microorganisms (GCM) 10K type strain sequencing project: providing services to taxonomists for standard genome sequencing and annotation.</title>
        <authorList>
            <consortium name="The Broad Institute Genomics Platform"/>
            <consortium name="The Broad Institute Genome Sequencing Center for Infectious Disease"/>
            <person name="Wu L."/>
            <person name="Ma J."/>
        </authorList>
    </citation>
    <scope>NUCLEOTIDE SEQUENCE [LARGE SCALE GENOMIC DNA]</scope>
    <source>
        <strain evidence="4">JCM 15608</strain>
    </source>
</reference>
<dbReference type="Gene3D" id="3.30.2350.10">
    <property type="entry name" value="Pseudouridine synthase"/>
    <property type="match status" value="1"/>
</dbReference>
<dbReference type="PROSITE" id="PS01129">
    <property type="entry name" value="PSI_RLU"/>
    <property type="match status" value="1"/>
</dbReference>
<keyword evidence="4" id="KW-1185">Reference proteome</keyword>
<evidence type="ECO:0000313" key="3">
    <source>
        <dbReference type="EMBL" id="GAA0820743.1"/>
    </source>
</evidence>
<evidence type="ECO:0000256" key="1">
    <source>
        <dbReference type="ARBA" id="ARBA00010876"/>
    </source>
</evidence>
<protein>
    <submittedName>
        <fullName evidence="3">TIGR01621 family pseudouridine synthase</fullName>
    </submittedName>
</protein>
<dbReference type="PANTHER" id="PTHR21600:SF87">
    <property type="entry name" value="RNA PSEUDOURIDYLATE SYNTHASE DOMAIN-CONTAINING PROTEIN 1"/>
    <property type="match status" value="1"/>
</dbReference>